<dbReference type="InParanoid" id="A0A096PA69"/>
<dbReference type="OrthoDB" id="533036at2759"/>
<dbReference type="GeneID" id="9830752"/>
<dbReference type="Gene3D" id="2.170.270.10">
    <property type="entry name" value="SET domain"/>
    <property type="match status" value="1"/>
</dbReference>
<evidence type="ECO:0000256" key="1">
    <source>
        <dbReference type="SAM" id="MobiDB-lite"/>
    </source>
</evidence>
<feature type="region of interest" description="Disordered" evidence="1">
    <location>
        <begin position="273"/>
        <end position="319"/>
    </location>
</feature>
<reference evidence="3 4" key="2">
    <citation type="journal article" date="2014" name="BMC Genomics">
        <title>An improved genome of the model marine alga Ostreococcus tauri unfolds by assessing Illumina de novo assemblies.</title>
        <authorList>
            <person name="Blanc-Mathieu R."/>
            <person name="Verhelst B."/>
            <person name="Derelle E."/>
            <person name="Rombauts S."/>
            <person name="Bouget F.Y."/>
            <person name="Carre I."/>
            <person name="Chateau A."/>
            <person name="Eyre-Walker A."/>
            <person name="Grimsley N."/>
            <person name="Moreau H."/>
            <person name="Piegu B."/>
            <person name="Rivals E."/>
            <person name="Schackwitz W."/>
            <person name="Van de Peer Y."/>
            <person name="Piganeau G."/>
        </authorList>
    </citation>
    <scope>NUCLEOTIDE SEQUENCE [LARGE SCALE GENOMIC DNA]</scope>
    <source>
        <strain evidence="4">OTTH 0595 / CCAP 157/2 / RCC745</strain>
    </source>
</reference>
<evidence type="ECO:0000259" key="2">
    <source>
        <dbReference type="PROSITE" id="PS50280"/>
    </source>
</evidence>
<dbReference type="PROSITE" id="PS50280">
    <property type="entry name" value="SET"/>
    <property type="match status" value="1"/>
</dbReference>
<dbReference type="Proteomes" id="UP000009170">
    <property type="component" value="Unassembled WGS sequence"/>
</dbReference>
<evidence type="ECO:0000313" key="4">
    <source>
        <dbReference type="Proteomes" id="UP000009170"/>
    </source>
</evidence>
<reference evidence="4" key="1">
    <citation type="journal article" date="2006" name="Proc. Natl. Acad. Sci. U.S.A.">
        <title>Genome analysis of the smallest free-living eukaryote Ostreococcus tauri unveils many unique features.</title>
        <authorList>
            <person name="Derelle E."/>
            <person name="Ferraz C."/>
            <person name="Rombauts S."/>
            <person name="Rouze P."/>
            <person name="Worden A.Z."/>
            <person name="Robbens S."/>
            <person name="Partensky F."/>
            <person name="Degroeve S."/>
            <person name="Echeynie S."/>
            <person name="Cooke R."/>
            <person name="Saeys Y."/>
            <person name="Wuyts J."/>
            <person name="Jabbari K."/>
            <person name="Bowler C."/>
            <person name="Panaud O."/>
            <person name="Piegu B."/>
            <person name="Ball S.G."/>
            <person name="Ral J.-P."/>
            <person name="Bouget F.-Y."/>
            <person name="Piganeau G."/>
            <person name="De Baets B."/>
            <person name="Picard A."/>
            <person name="Delseny M."/>
            <person name="Demaille J."/>
            <person name="Van de Peer Y."/>
            <person name="Moreau H."/>
        </authorList>
    </citation>
    <scope>NUCLEOTIDE SEQUENCE [LARGE SCALE GENOMIC DNA]</scope>
    <source>
        <strain evidence="4">OTTH 0595 / CCAP 157/2 / RCC745</strain>
    </source>
</reference>
<dbReference type="PANTHER" id="PTHR12197:SF251">
    <property type="entry name" value="EG:BACR7C10.4 PROTEIN"/>
    <property type="match status" value="1"/>
</dbReference>
<gene>
    <name evidence="3" type="ORF">OT_ostta15g02230</name>
</gene>
<feature type="domain" description="SET" evidence="2">
    <location>
        <begin position="13"/>
        <end position="387"/>
    </location>
</feature>
<dbReference type="STRING" id="70448.A0A096PA69"/>
<evidence type="ECO:0000313" key="3">
    <source>
        <dbReference type="EMBL" id="CEG01827.1"/>
    </source>
</evidence>
<dbReference type="InterPro" id="IPR001214">
    <property type="entry name" value="SET_dom"/>
</dbReference>
<organism evidence="3 4">
    <name type="scientific">Ostreococcus tauri</name>
    <name type="common">Marine green alga</name>
    <dbReference type="NCBI Taxonomy" id="70448"/>
    <lineage>
        <taxon>Eukaryota</taxon>
        <taxon>Viridiplantae</taxon>
        <taxon>Chlorophyta</taxon>
        <taxon>Mamiellophyceae</taxon>
        <taxon>Mamiellales</taxon>
        <taxon>Bathycoccaceae</taxon>
        <taxon>Ostreococcus</taxon>
    </lineage>
</organism>
<dbReference type="GO" id="GO:0005634">
    <property type="term" value="C:nucleus"/>
    <property type="evidence" value="ECO:0007669"/>
    <property type="project" value="TreeGrafter"/>
</dbReference>
<feature type="compositionally biased region" description="Acidic residues" evidence="1">
    <location>
        <begin position="278"/>
        <end position="319"/>
    </location>
</feature>
<dbReference type="InterPro" id="IPR046341">
    <property type="entry name" value="SET_dom_sf"/>
</dbReference>
<dbReference type="KEGG" id="ota:OT_ostta15g02230"/>
<sequence>MARPRALGGAAAPRAMVTKTPDRVGGRAMTATRAIGRGELAFVDVDFLDFVPTRGRGSTARACARCGRDDDERSIVETLRAISREGRCGGDVGGDWVTCARCGRGDRDGDRFGTRRVVTGDANAREDERAIEELAKRMMLRDLARGKGVLGGAGGEARGDVEALWRRVEAFGTKHHDARLLDDGFRGRASENAKDVRERFEREFGAKLTDACDVSEDAFLEALSKVALNALEVKIPSRLTRFFAEMDDDERYASPSARREIVDILREIVRVRGKEVDGSDEDGSADSDDDSQEDDDSSSDDDSEEEEEEEEDDSEEGDEVMEFSIDGVSFTSELFPPTEGVVLLGSASNINHSCEPSCEVAFIHDARAHVIATRDITKGEEITISYVPGSWPLRRRRKELLDRYGFACDCALCERQLALASRRRVRQRTTSRCDT</sequence>
<name>A0A096PA69_OSTTA</name>
<comment type="caution">
    <text evidence="3">The sequence shown here is derived from an EMBL/GenBank/DDBJ whole genome shotgun (WGS) entry which is preliminary data.</text>
</comment>
<dbReference type="SMART" id="SM00317">
    <property type="entry name" value="SET"/>
    <property type="match status" value="1"/>
</dbReference>
<keyword evidence="4" id="KW-1185">Reference proteome</keyword>
<dbReference type="PANTHER" id="PTHR12197">
    <property type="entry name" value="HISTONE-LYSINE N-METHYLTRANSFERASE SMYD"/>
    <property type="match status" value="1"/>
</dbReference>
<dbReference type="AlphaFoldDB" id="A0A096PA69"/>
<dbReference type="Pfam" id="PF00856">
    <property type="entry name" value="SET"/>
    <property type="match status" value="1"/>
</dbReference>
<proteinExistence type="predicted"/>
<accession>A0A096PA69</accession>
<dbReference type="EMBL" id="CAID01000015">
    <property type="protein sequence ID" value="CEG01827.1"/>
    <property type="molecule type" value="Genomic_DNA"/>
</dbReference>
<dbReference type="SUPFAM" id="SSF82199">
    <property type="entry name" value="SET domain"/>
    <property type="match status" value="1"/>
</dbReference>
<dbReference type="RefSeq" id="XP_003083373.2">
    <property type="nucleotide sequence ID" value="XM_003083325.2"/>
</dbReference>
<protein>
    <submittedName>
        <fullName evidence="3">Prolyl 4-hydroxylase, alpha subunit</fullName>
    </submittedName>
</protein>
<dbReference type="InterPro" id="IPR050869">
    <property type="entry name" value="H3K4_H4K5_MeTrfase"/>
</dbReference>
<dbReference type="CDD" id="cd20071">
    <property type="entry name" value="SET_SMYD"/>
    <property type="match status" value="1"/>
</dbReference>